<keyword evidence="3" id="KW-1185">Reference proteome</keyword>
<dbReference type="Proteomes" id="UP000652761">
    <property type="component" value="Unassembled WGS sequence"/>
</dbReference>
<proteinExistence type="predicted"/>
<accession>A0A843V8M4</accession>
<sequence>MRPNQTTHFESRGQLNSGPKRTQSTPGKNLCQKRQRAILGITFTRTRNT</sequence>
<protein>
    <submittedName>
        <fullName evidence="2">Uncharacterized protein</fullName>
    </submittedName>
</protein>
<organism evidence="2 3">
    <name type="scientific">Colocasia esculenta</name>
    <name type="common">Wild taro</name>
    <name type="synonym">Arum esculentum</name>
    <dbReference type="NCBI Taxonomy" id="4460"/>
    <lineage>
        <taxon>Eukaryota</taxon>
        <taxon>Viridiplantae</taxon>
        <taxon>Streptophyta</taxon>
        <taxon>Embryophyta</taxon>
        <taxon>Tracheophyta</taxon>
        <taxon>Spermatophyta</taxon>
        <taxon>Magnoliopsida</taxon>
        <taxon>Liliopsida</taxon>
        <taxon>Araceae</taxon>
        <taxon>Aroideae</taxon>
        <taxon>Colocasieae</taxon>
        <taxon>Colocasia</taxon>
    </lineage>
</organism>
<dbReference type="AlphaFoldDB" id="A0A843V8M4"/>
<feature type="compositionally biased region" description="Polar residues" evidence="1">
    <location>
        <begin position="1"/>
        <end position="27"/>
    </location>
</feature>
<evidence type="ECO:0000313" key="3">
    <source>
        <dbReference type="Proteomes" id="UP000652761"/>
    </source>
</evidence>
<name>A0A843V8M4_COLES</name>
<feature type="region of interest" description="Disordered" evidence="1">
    <location>
        <begin position="1"/>
        <end position="36"/>
    </location>
</feature>
<dbReference type="EMBL" id="NMUH01001209">
    <property type="protein sequence ID" value="MQL90100.1"/>
    <property type="molecule type" value="Genomic_DNA"/>
</dbReference>
<reference evidence="2" key="1">
    <citation type="submission" date="2017-07" db="EMBL/GenBank/DDBJ databases">
        <title>Taro Niue Genome Assembly and Annotation.</title>
        <authorList>
            <person name="Atibalentja N."/>
            <person name="Keating K."/>
            <person name="Fields C.J."/>
        </authorList>
    </citation>
    <scope>NUCLEOTIDE SEQUENCE</scope>
    <source>
        <strain evidence="2">Niue_2</strain>
        <tissue evidence="2">Leaf</tissue>
    </source>
</reference>
<comment type="caution">
    <text evidence="2">The sequence shown here is derived from an EMBL/GenBank/DDBJ whole genome shotgun (WGS) entry which is preliminary data.</text>
</comment>
<gene>
    <name evidence="2" type="ORF">Taro_022686</name>
</gene>
<evidence type="ECO:0000313" key="2">
    <source>
        <dbReference type="EMBL" id="MQL90100.1"/>
    </source>
</evidence>
<evidence type="ECO:0000256" key="1">
    <source>
        <dbReference type="SAM" id="MobiDB-lite"/>
    </source>
</evidence>